<keyword evidence="1" id="KW-0472">Membrane</keyword>
<evidence type="ECO:0000313" key="2">
    <source>
        <dbReference type="EMBL" id="RCX16564.1"/>
    </source>
</evidence>
<gene>
    <name evidence="2" type="ORF">DFR58_11057</name>
</gene>
<protein>
    <recommendedName>
        <fullName evidence="4">Cell division protein FtsL</fullName>
    </recommendedName>
</protein>
<dbReference type="Proteomes" id="UP000253034">
    <property type="component" value="Unassembled WGS sequence"/>
</dbReference>
<proteinExistence type="predicted"/>
<evidence type="ECO:0000256" key="1">
    <source>
        <dbReference type="SAM" id="Phobius"/>
    </source>
</evidence>
<accession>A0A369BA51</accession>
<reference evidence="2 3" key="1">
    <citation type="submission" date="2018-07" db="EMBL/GenBank/DDBJ databases">
        <title>Genomic Encyclopedia of Type Strains, Phase IV (KMG-IV): sequencing the most valuable type-strain genomes for metagenomic binning, comparative biology and taxonomic classification.</title>
        <authorList>
            <person name="Goeker M."/>
        </authorList>
    </citation>
    <scope>NUCLEOTIDE SEQUENCE [LARGE SCALE GENOMIC DNA]</scope>
    <source>
        <strain evidence="2 3">DSM 27016</strain>
    </source>
</reference>
<dbReference type="OrthoDB" id="2083437at2"/>
<evidence type="ECO:0008006" key="4">
    <source>
        <dbReference type="Google" id="ProtNLM"/>
    </source>
</evidence>
<dbReference type="AlphaFoldDB" id="A0A369BA51"/>
<evidence type="ECO:0000313" key="3">
    <source>
        <dbReference type="Proteomes" id="UP000253034"/>
    </source>
</evidence>
<sequence length="161" mass="18499">MESGKNYIHGSAAPKIEYDVYEENKVLKAKKTQRSNNKAKLKMVFAIFLVFIAGSAVMLRYTMITQINYSIDSRNKEYARISNENAKLEIAIQQEMDLVKVKEIAESKLGMHKPDKYQIVYVNIPRENLSIVSEKYKEKSSGEEVLKSVLNKLEELVALLY</sequence>
<comment type="caution">
    <text evidence="2">The sequence shown here is derived from an EMBL/GenBank/DDBJ whole genome shotgun (WGS) entry which is preliminary data.</text>
</comment>
<dbReference type="RefSeq" id="WP_114297727.1">
    <property type="nucleotide sequence ID" value="NZ_QPJT01000010.1"/>
</dbReference>
<name>A0A369BA51_9FIRM</name>
<keyword evidence="3" id="KW-1185">Reference proteome</keyword>
<keyword evidence="1" id="KW-0812">Transmembrane</keyword>
<feature type="transmembrane region" description="Helical" evidence="1">
    <location>
        <begin position="43"/>
        <end position="63"/>
    </location>
</feature>
<dbReference type="EMBL" id="QPJT01000010">
    <property type="protein sequence ID" value="RCX16564.1"/>
    <property type="molecule type" value="Genomic_DNA"/>
</dbReference>
<organism evidence="2 3">
    <name type="scientific">Anaerobacterium chartisolvens</name>
    <dbReference type="NCBI Taxonomy" id="1297424"/>
    <lineage>
        <taxon>Bacteria</taxon>
        <taxon>Bacillati</taxon>
        <taxon>Bacillota</taxon>
        <taxon>Clostridia</taxon>
        <taxon>Eubacteriales</taxon>
        <taxon>Oscillospiraceae</taxon>
        <taxon>Anaerobacterium</taxon>
    </lineage>
</organism>
<keyword evidence="1" id="KW-1133">Transmembrane helix</keyword>